<dbReference type="GO" id="GO:0005737">
    <property type="term" value="C:cytoplasm"/>
    <property type="evidence" value="ECO:0007669"/>
    <property type="project" value="UniProtKB-ARBA"/>
</dbReference>
<dbReference type="KEGG" id="acan:ACA1_039330"/>
<dbReference type="SUPFAM" id="SSF103196">
    <property type="entry name" value="Roadblock/LC7 domain"/>
    <property type="match status" value="1"/>
</dbReference>
<dbReference type="AlphaFoldDB" id="L8HJ37"/>
<dbReference type="SMART" id="SM00960">
    <property type="entry name" value="Robl_LC7"/>
    <property type="match status" value="1"/>
</dbReference>
<dbReference type="OrthoDB" id="271745at2759"/>
<organism evidence="3 4">
    <name type="scientific">Acanthamoeba castellanii (strain ATCC 30010 / Neff)</name>
    <dbReference type="NCBI Taxonomy" id="1257118"/>
    <lineage>
        <taxon>Eukaryota</taxon>
        <taxon>Amoebozoa</taxon>
        <taxon>Discosea</taxon>
        <taxon>Longamoebia</taxon>
        <taxon>Centramoebida</taxon>
        <taxon>Acanthamoebidae</taxon>
        <taxon>Acanthamoeba</taxon>
    </lineage>
</organism>
<comment type="similarity">
    <text evidence="1">Belongs to the GAMAD family.</text>
</comment>
<dbReference type="GO" id="GO:0005085">
    <property type="term" value="F:guanyl-nucleotide exchange factor activity"/>
    <property type="evidence" value="ECO:0007669"/>
    <property type="project" value="InterPro"/>
</dbReference>
<dbReference type="InterPro" id="IPR037587">
    <property type="entry name" value="LAMTOR2-like"/>
</dbReference>
<sequence>MLRAKVLPQILAQANTNGVQGTILLNEEGSLLASTGAGDHVVVAAIASNVWAQFQKLGNQDLEYMLFDCEQGRVVMTKVSTHLLCLYSDKSAEFGMLKRKAQVLREYLQEPLQQVF</sequence>
<dbReference type="FunFam" id="3.30.450.30:FF:000004">
    <property type="entry name" value="ragulator complex protein LAMTOR2"/>
    <property type="match status" value="1"/>
</dbReference>
<accession>L8HJ37</accession>
<dbReference type="GeneID" id="14925442"/>
<dbReference type="VEuPathDB" id="AmoebaDB:ACA1_039330"/>
<gene>
    <name evidence="3" type="ORF">ACA1_039330</name>
</gene>
<dbReference type="STRING" id="1257118.L8HJ37"/>
<dbReference type="GO" id="GO:0060090">
    <property type="term" value="F:molecular adaptor activity"/>
    <property type="evidence" value="ECO:0007669"/>
    <property type="project" value="InterPro"/>
</dbReference>
<dbReference type="Proteomes" id="UP000011083">
    <property type="component" value="Unassembled WGS sequence"/>
</dbReference>
<dbReference type="Gene3D" id="3.30.450.30">
    <property type="entry name" value="Dynein light chain 2a, cytoplasmic"/>
    <property type="match status" value="1"/>
</dbReference>
<evidence type="ECO:0000313" key="3">
    <source>
        <dbReference type="EMBL" id="ELR24421.1"/>
    </source>
</evidence>
<evidence type="ECO:0000259" key="2">
    <source>
        <dbReference type="SMART" id="SM00960"/>
    </source>
</evidence>
<protein>
    <submittedName>
        <fullName evidence="3">Roadblock/LC7 domain containing protein</fullName>
    </submittedName>
</protein>
<evidence type="ECO:0000256" key="1">
    <source>
        <dbReference type="ARBA" id="ARBA00007191"/>
    </source>
</evidence>
<dbReference type="PANTHER" id="PTHR13323">
    <property type="entry name" value="LATE ENDOSOMAL/LYSOSOMAL MP1 INTERACTING PROTEIN"/>
    <property type="match status" value="1"/>
</dbReference>
<dbReference type="GO" id="GO:0032008">
    <property type="term" value="P:positive regulation of TOR signaling"/>
    <property type="evidence" value="ECO:0007669"/>
    <property type="project" value="InterPro"/>
</dbReference>
<feature type="domain" description="Roadblock/LAMTOR2" evidence="2">
    <location>
        <begin position="7"/>
        <end position="88"/>
    </location>
</feature>
<evidence type="ECO:0000313" key="4">
    <source>
        <dbReference type="Proteomes" id="UP000011083"/>
    </source>
</evidence>
<dbReference type="EMBL" id="KB007822">
    <property type="protein sequence ID" value="ELR24421.1"/>
    <property type="molecule type" value="Genomic_DNA"/>
</dbReference>
<name>L8HJ37_ACACF</name>
<dbReference type="InterPro" id="IPR004942">
    <property type="entry name" value="Roadblock/LAMTOR2_dom"/>
</dbReference>
<reference evidence="3 4" key="1">
    <citation type="journal article" date="2013" name="Genome Biol.">
        <title>Genome of Acanthamoeba castellanii highlights extensive lateral gene transfer and early evolution of tyrosine kinase signaling.</title>
        <authorList>
            <person name="Clarke M."/>
            <person name="Lohan A.J."/>
            <person name="Liu B."/>
            <person name="Lagkouvardos I."/>
            <person name="Roy S."/>
            <person name="Zafar N."/>
            <person name="Bertelli C."/>
            <person name="Schilde C."/>
            <person name="Kianianmomeni A."/>
            <person name="Burglin T.R."/>
            <person name="Frech C."/>
            <person name="Turcotte B."/>
            <person name="Kopec K.O."/>
            <person name="Synnott J.M."/>
            <person name="Choo C."/>
            <person name="Paponov I."/>
            <person name="Finkler A."/>
            <person name="Soon Heng Tan C."/>
            <person name="Hutchins A.P."/>
            <person name="Weinmeier T."/>
            <person name="Rattei T."/>
            <person name="Chu J.S."/>
            <person name="Gimenez G."/>
            <person name="Irimia M."/>
            <person name="Rigden D.J."/>
            <person name="Fitzpatrick D.A."/>
            <person name="Lorenzo-Morales J."/>
            <person name="Bateman A."/>
            <person name="Chiu C.H."/>
            <person name="Tang P."/>
            <person name="Hegemann P."/>
            <person name="Fromm H."/>
            <person name="Raoult D."/>
            <person name="Greub G."/>
            <person name="Miranda-Saavedra D."/>
            <person name="Chen N."/>
            <person name="Nash P."/>
            <person name="Ginger M.L."/>
            <person name="Horn M."/>
            <person name="Schaap P."/>
            <person name="Caler L."/>
            <person name="Loftus B."/>
        </authorList>
    </citation>
    <scope>NUCLEOTIDE SEQUENCE [LARGE SCALE GENOMIC DNA]</scope>
    <source>
        <strain evidence="3 4">Neff</strain>
    </source>
</reference>
<dbReference type="RefSeq" id="XP_004354809.1">
    <property type="nucleotide sequence ID" value="XM_004354757.1"/>
</dbReference>
<keyword evidence="4" id="KW-1185">Reference proteome</keyword>
<proteinExistence type="inferred from homology"/>
<dbReference type="OMA" id="WAAYEKN"/>
<dbReference type="Pfam" id="PF03259">
    <property type="entry name" value="Robl_LC7"/>
    <property type="match status" value="1"/>
</dbReference>